<comment type="caution">
    <text evidence="2">The sequence shown here is derived from an EMBL/GenBank/DDBJ whole genome shotgun (WGS) entry which is preliminary data.</text>
</comment>
<dbReference type="Proteomes" id="UP000249524">
    <property type="component" value="Unassembled WGS sequence"/>
</dbReference>
<dbReference type="Gene3D" id="1.25.40.10">
    <property type="entry name" value="Tetratricopeptide repeat domain"/>
    <property type="match status" value="1"/>
</dbReference>
<dbReference type="GO" id="GO:0042802">
    <property type="term" value="F:identical protein binding"/>
    <property type="evidence" value="ECO:0007669"/>
    <property type="project" value="InterPro"/>
</dbReference>
<dbReference type="InterPro" id="IPR014562">
    <property type="entry name" value="UCP030959_TPR_rpt-cont"/>
</dbReference>
<proteinExistence type="predicted"/>
<dbReference type="Pfam" id="PF07721">
    <property type="entry name" value="TPR_4"/>
    <property type="match status" value="3"/>
</dbReference>
<keyword evidence="1" id="KW-0812">Transmembrane</keyword>
<dbReference type="SUPFAM" id="SSF48452">
    <property type="entry name" value="TPR-like"/>
    <property type="match status" value="1"/>
</dbReference>
<evidence type="ECO:0000313" key="2">
    <source>
        <dbReference type="EMBL" id="RAK64464.1"/>
    </source>
</evidence>
<organism evidence="2 3">
    <name type="scientific">Phenylobacterium kunshanense</name>
    <dbReference type="NCBI Taxonomy" id="1445034"/>
    <lineage>
        <taxon>Bacteria</taxon>
        <taxon>Pseudomonadati</taxon>
        <taxon>Pseudomonadota</taxon>
        <taxon>Alphaproteobacteria</taxon>
        <taxon>Caulobacterales</taxon>
        <taxon>Caulobacteraceae</taxon>
        <taxon>Phenylobacterium</taxon>
    </lineage>
</organism>
<dbReference type="PIRSF" id="PIRSF030959">
    <property type="entry name" value="UCP030959"/>
    <property type="match status" value="1"/>
</dbReference>
<dbReference type="InterPro" id="IPR011717">
    <property type="entry name" value="TPR-4"/>
</dbReference>
<sequence>MFNLLGGSLPLIGLSLIVAIALAVHVVRTGRELFWLWIILIFQPIGGIVYLIAIVLPEMLRGPGAQRLGAATRAALDPMREYREAKAACEETPTVRNQSRLAQAAATLGRHDEAERLYAEAAQGIHAEDPALLLGRANALLELNRGADALAVLERLRADASEGQTPSAVLALGRAYEAVGRAEEAEAALSDAATRLPGFEGMGRYAAFLARTGRKDQARAMVADMDKRLTKLAPHFRREGKQWRDLAAKALAEA</sequence>
<dbReference type="EMBL" id="QFYS01000006">
    <property type="protein sequence ID" value="RAK64464.1"/>
    <property type="molecule type" value="Genomic_DNA"/>
</dbReference>
<evidence type="ECO:0008006" key="4">
    <source>
        <dbReference type="Google" id="ProtNLM"/>
    </source>
</evidence>
<feature type="transmembrane region" description="Helical" evidence="1">
    <location>
        <begin position="33"/>
        <end position="56"/>
    </location>
</feature>
<dbReference type="InterPro" id="IPR011990">
    <property type="entry name" value="TPR-like_helical_dom_sf"/>
</dbReference>
<keyword evidence="1" id="KW-0472">Membrane</keyword>
<gene>
    <name evidence="2" type="ORF">DJ019_13680</name>
</gene>
<name>A0A328BF35_9CAUL</name>
<evidence type="ECO:0000313" key="3">
    <source>
        <dbReference type="Proteomes" id="UP000249524"/>
    </source>
</evidence>
<reference evidence="2 3" key="1">
    <citation type="submission" date="2018-05" db="EMBL/GenBank/DDBJ databases">
        <authorList>
            <person name="Lanie J.A."/>
            <person name="Ng W.-L."/>
            <person name="Kazmierczak K.M."/>
            <person name="Andrzejewski T.M."/>
            <person name="Davidsen T.M."/>
            <person name="Wayne K.J."/>
            <person name="Tettelin H."/>
            <person name="Glass J.I."/>
            <person name="Rusch D."/>
            <person name="Podicherti R."/>
            <person name="Tsui H.-C.T."/>
            <person name="Winkler M.E."/>
        </authorList>
    </citation>
    <scope>NUCLEOTIDE SEQUENCE [LARGE SCALE GENOMIC DNA]</scope>
    <source>
        <strain evidence="2 3">BUT-10</strain>
    </source>
</reference>
<dbReference type="AlphaFoldDB" id="A0A328BF35"/>
<keyword evidence="1" id="KW-1133">Transmembrane helix</keyword>
<evidence type="ECO:0000256" key="1">
    <source>
        <dbReference type="SAM" id="Phobius"/>
    </source>
</evidence>
<accession>A0A328BF35</accession>
<dbReference type="OrthoDB" id="7559170at2"/>
<protein>
    <recommendedName>
        <fullName evidence="4">Cardiolipin synthase N-terminal domain-containing protein</fullName>
    </recommendedName>
</protein>
<keyword evidence="3" id="KW-1185">Reference proteome</keyword>